<dbReference type="Proteomes" id="UP001642540">
    <property type="component" value="Unassembled WGS sequence"/>
</dbReference>
<dbReference type="Pfam" id="PF06098">
    <property type="entry name" value="Radial_spoke_3"/>
    <property type="match status" value="1"/>
</dbReference>
<feature type="region of interest" description="Disordered" evidence="1">
    <location>
        <begin position="67"/>
        <end position="111"/>
    </location>
</feature>
<dbReference type="EMBL" id="CAXLJM020000069">
    <property type="protein sequence ID" value="CAL8125435.1"/>
    <property type="molecule type" value="Genomic_DNA"/>
</dbReference>
<comment type="caution">
    <text evidence="2">The sequence shown here is derived from an EMBL/GenBank/DDBJ whole genome shotgun (WGS) entry which is preliminary data.</text>
</comment>
<keyword evidence="3" id="KW-1185">Reference proteome</keyword>
<evidence type="ECO:0000256" key="1">
    <source>
        <dbReference type="SAM" id="MobiDB-lite"/>
    </source>
</evidence>
<feature type="compositionally biased region" description="Basic residues" evidence="1">
    <location>
        <begin position="96"/>
        <end position="105"/>
    </location>
</feature>
<accession>A0ABP1RBI5</accession>
<name>A0ABP1RBI5_9HEXA</name>
<proteinExistence type="predicted"/>
<organism evidence="2 3">
    <name type="scientific">Orchesella dallaii</name>
    <dbReference type="NCBI Taxonomy" id="48710"/>
    <lineage>
        <taxon>Eukaryota</taxon>
        <taxon>Metazoa</taxon>
        <taxon>Ecdysozoa</taxon>
        <taxon>Arthropoda</taxon>
        <taxon>Hexapoda</taxon>
        <taxon>Collembola</taxon>
        <taxon>Entomobryomorpha</taxon>
        <taxon>Entomobryoidea</taxon>
        <taxon>Orchesellidae</taxon>
        <taxon>Orchesellinae</taxon>
        <taxon>Orchesella</taxon>
    </lineage>
</organism>
<gene>
    <name evidence="2" type="ORF">ODALV1_LOCUS20966</name>
</gene>
<sequence length="751" mass="86337">MTSVRQRNDVTLLHKGLGPGLFQYRSQPLPIYDESLNSPRSSVKSGNSRRPAKKTVIKCLERQDANSMFAKRIRERSQPPPKPEYITTSRKTTTTSRKKQQRPGPKKSEAEQACELLAKEQMFTNVAHKTSAFPPPTFMPRWNPRHKDRTYCQKLRYLDPWSLSAQDRDDLKKRTGLRLKSLSRHYQFKIGSNLPIGKEALNKSNCLIEYCDHCNKSHYQRCPLHFNLLDPVESDCKTELGRPCPSSKNPEDMDLDEINDVIIYVSETERRLRAGEIGEVPPFPQKFLANGLDKKPSRTVKAEESESTLNAGRRVEVEDTVSQTEPFRMDLDLKGFFKDNISQTLEPDREEPKVMSLKPIIQSTFFQPIQIHVEKETHVVQDMVVSFENACQRVVSKVADMTMAQSLQELADEETIRHLQKVRAMYTEHLADMHRGVSFSYMQEKFRISSYIVEEQNIQKEVEEELTGERYLSAALFAQSYLWEFTAKVTASLRTERYIPNEDLEAIQTIFIDRISEEISNKMDVNENSVKVLDEMINHALMDLEVDHFRSYMIDENQLETNMYTSRDIRDLIEMRDDNIEMLMKIKDKLIMLGWVFNEDGELVRRSVISSSGGSSSSGDLETFLNAVRVSLDDEGNPKYLVDLKGVPIPINANWLRHIYQQMATNGKFDSTKRFDIILGEGSLASELTADGEHPTGAGTTGVREEFEDGSDFTDYSREFEDDEDDEGRIIFHTTRSSYEFANEDITNPNV</sequence>
<evidence type="ECO:0000313" key="3">
    <source>
        <dbReference type="Proteomes" id="UP001642540"/>
    </source>
</evidence>
<reference evidence="2 3" key="1">
    <citation type="submission" date="2024-08" db="EMBL/GenBank/DDBJ databases">
        <authorList>
            <person name="Cucini C."/>
            <person name="Frati F."/>
        </authorList>
    </citation>
    <scope>NUCLEOTIDE SEQUENCE [LARGE SCALE GENOMIC DNA]</scope>
</reference>
<feature type="region of interest" description="Disordered" evidence="1">
    <location>
        <begin position="688"/>
        <end position="726"/>
    </location>
</feature>
<dbReference type="InterPro" id="IPR009290">
    <property type="entry name" value="Radial_spoke_3"/>
</dbReference>
<evidence type="ECO:0000313" key="2">
    <source>
        <dbReference type="EMBL" id="CAL8125435.1"/>
    </source>
</evidence>
<feature type="compositionally biased region" description="Polar residues" evidence="1">
    <location>
        <begin position="35"/>
        <end position="48"/>
    </location>
</feature>
<protein>
    <submittedName>
        <fullName evidence="2">Uncharacterized protein</fullName>
    </submittedName>
</protein>
<feature type="region of interest" description="Disordered" evidence="1">
    <location>
        <begin position="33"/>
        <end position="55"/>
    </location>
</feature>